<dbReference type="Proteomes" id="UP000002051">
    <property type="component" value="Unassembled WGS sequence"/>
</dbReference>
<dbReference type="EMBL" id="CM001217">
    <property type="protein sequence ID" value="KEH41896.1"/>
    <property type="molecule type" value="Genomic_DNA"/>
</dbReference>
<accession>A0A072VJY5</accession>
<reference evidence="1 3" key="2">
    <citation type="journal article" date="2014" name="BMC Genomics">
        <title>An improved genome release (version Mt4.0) for the model legume Medicago truncatula.</title>
        <authorList>
            <person name="Tang H."/>
            <person name="Krishnakumar V."/>
            <person name="Bidwell S."/>
            <person name="Rosen B."/>
            <person name="Chan A."/>
            <person name="Zhou S."/>
            <person name="Gentzbittel L."/>
            <person name="Childs K.L."/>
            <person name="Yandell M."/>
            <person name="Gundlach H."/>
            <person name="Mayer K.F."/>
            <person name="Schwartz D.C."/>
            <person name="Town C.D."/>
        </authorList>
    </citation>
    <scope>GENOME REANNOTATION</scope>
    <source>
        <strain evidence="1">A17</strain>
        <strain evidence="2 3">cv. Jemalong A17</strain>
    </source>
</reference>
<evidence type="ECO:0000313" key="3">
    <source>
        <dbReference type="Proteomes" id="UP000002051"/>
    </source>
</evidence>
<name>A0A072VJY5_MEDTR</name>
<reference evidence="1 3" key="1">
    <citation type="journal article" date="2011" name="Nature">
        <title>The Medicago genome provides insight into the evolution of rhizobial symbioses.</title>
        <authorList>
            <person name="Young N.D."/>
            <person name="Debelle F."/>
            <person name="Oldroyd G.E."/>
            <person name="Geurts R."/>
            <person name="Cannon S.B."/>
            <person name="Udvardi M.K."/>
            <person name="Benedito V.A."/>
            <person name="Mayer K.F."/>
            <person name="Gouzy J."/>
            <person name="Schoof H."/>
            <person name="Van de Peer Y."/>
            <person name="Proost S."/>
            <person name="Cook D.R."/>
            <person name="Meyers B.C."/>
            <person name="Spannagl M."/>
            <person name="Cheung F."/>
            <person name="De Mita S."/>
            <person name="Krishnakumar V."/>
            <person name="Gundlach H."/>
            <person name="Zhou S."/>
            <person name="Mudge J."/>
            <person name="Bharti A.K."/>
            <person name="Murray J.D."/>
            <person name="Naoumkina M.A."/>
            <person name="Rosen B."/>
            <person name="Silverstein K.A."/>
            <person name="Tang H."/>
            <person name="Rombauts S."/>
            <person name="Zhao P.X."/>
            <person name="Zhou P."/>
            <person name="Barbe V."/>
            <person name="Bardou P."/>
            <person name="Bechner M."/>
            <person name="Bellec A."/>
            <person name="Berger A."/>
            <person name="Berges H."/>
            <person name="Bidwell S."/>
            <person name="Bisseling T."/>
            <person name="Choisne N."/>
            <person name="Couloux A."/>
            <person name="Denny R."/>
            <person name="Deshpande S."/>
            <person name="Dai X."/>
            <person name="Doyle J.J."/>
            <person name="Dudez A.M."/>
            <person name="Farmer A.D."/>
            <person name="Fouteau S."/>
            <person name="Franken C."/>
            <person name="Gibelin C."/>
            <person name="Gish J."/>
            <person name="Goldstein S."/>
            <person name="Gonzalez A.J."/>
            <person name="Green P.J."/>
            <person name="Hallab A."/>
            <person name="Hartog M."/>
            <person name="Hua A."/>
            <person name="Humphray S.J."/>
            <person name="Jeong D.H."/>
            <person name="Jing Y."/>
            <person name="Jocker A."/>
            <person name="Kenton S.M."/>
            <person name="Kim D.J."/>
            <person name="Klee K."/>
            <person name="Lai H."/>
            <person name="Lang C."/>
            <person name="Lin S."/>
            <person name="Macmil S.L."/>
            <person name="Magdelenat G."/>
            <person name="Matthews L."/>
            <person name="McCorrison J."/>
            <person name="Monaghan E.L."/>
            <person name="Mun J.H."/>
            <person name="Najar F.Z."/>
            <person name="Nicholson C."/>
            <person name="Noirot C."/>
            <person name="O'Bleness M."/>
            <person name="Paule C.R."/>
            <person name="Poulain J."/>
            <person name="Prion F."/>
            <person name="Qin B."/>
            <person name="Qu C."/>
            <person name="Retzel E.F."/>
            <person name="Riddle C."/>
            <person name="Sallet E."/>
            <person name="Samain S."/>
            <person name="Samson N."/>
            <person name="Sanders I."/>
            <person name="Saurat O."/>
            <person name="Scarpelli C."/>
            <person name="Schiex T."/>
            <person name="Segurens B."/>
            <person name="Severin A.J."/>
            <person name="Sherrier D.J."/>
            <person name="Shi R."/>
            <person name="Sims S."/>
            <person name="Singer S.R."/>
            <person name="Sinharoy S."/>
            <person name="Sterck L."/>
            <person name="Viollet A."/>
            <person name="Wang B.B."/>
            <person name="Wang K."/>
            <person name="Wang M."/>
            <person name="Wang X."/>
            <person name="Warfsmann J."/>
            <person name="Weissenbach J."/>
            <person name="White D.D."/>
            <person name="White J.D."/>
            <person name="Wiley G.B."/>
            <person name="Wincker P."/>
            <person name="Xing Y."/>
            <person name="Yang L."/>
            <person name="Yao Z."/>
            <person name="Ying F."/>
            <person name="Zhai J."/>
            <person name="Zhou L."/>
            <person name="Zuber A."/>
            <person name="Denarie J."/>
            <person name="Dixon R.A."/>
            <person name="May G.D."/>
            <person name="Schwartz D.C."/>
            <person name="Rogers J."/>
            <person name="Quetier F."/>
            <person name="Town C.D."/>
            <person name="Roe B.A."/>
        </authorList>
    </citation>
    <scope>NUCLEOTIDE SEQUENCE [LARGE SCALE GENOMIC DNA]</scope>
    <source>
        <strain evidence="1">A17</strain>
        <strain evidence="2 3">cv. Jemalong A17</strain>
    </source>
</reference>
<sequence>MGLKLIRVKDSQVTRGGKETHDISFLYQERRGLVEVVNADIGVLVKSLNAEGYLKIRHNQRANILEIRVQNQNIC</sequence>
<proteinExistence type="predicted"/>
<dbReference type="AlphaFoldDB" id="A0A072VJY5"/>
<protein>
    <submittedName>
        <fullName evidence="1 2">Uncharacterized protein</fullName>
    </submittedName>
</protein>
<evidence type="ECO:0000313" key="2">
    <source>
        <dbReference type="EnsemblPlants" id="KEH41896"/>
    </source>
</evidence>
<dbReference type="HOGENOM" id="CLU_2674761_0_0_1"/>
<gene>
    <name evidence="1" type="ordered locus">MTR_1g057140</name>
</gene>
<keyword evidence="3" id="KW-1185">Reference proteome</keyword>
<evidence type="ECO:0000313" key="1">
    <source>
        <dbReference type="EMBL" id="KEH41896.1"/>
    </source>
</evidence>
<reference evidence="2" key="3">
    <citation type="submission" date="2015-04" db="UniProtKB">
        <authorList>
            <consortium name="EnsemblPlants"/>
        </authorList>
    </citation>
    <scope>IDENTIFICATION</scope>
    <source>
        <strain evidence="2">cv. Jemalong A17</strain>
    </source>
</reference>
<organism evidence="1 3">
    <name type="scientific">Medicago truncatula</name>
    <name type="common">Barrel medic</name>
    <name type="synonym">Medicago tribuloides</name>
    <dbReference type="NCBI Taxonomy" id="3880"/>
    <lineage>
        <taxon>Eukaryota</taxon>
        <taxon>Viridiplantae</taxon>
        <taxon>Streptophyta</taxon>
        <taxon>Embryophyta</taxon>
        <taxon>Tracheophyta</taxon>
        <taxon>Spermatophyta</taxon>
        <taxon>Magnoliopsida</taxon>
        <taxon>eudicotyledons</taxon>
        <taxon>Gunneridae</taxon>
        <taxon>Pentapetalae</taxon>
        <taxon>rosids</taxon>
        <taxon>fabids</taxon>
        <taxon>Fabales</taxon>
        <taxon>Fabaceae</taxon>
        <taxon>Papilionoideae</taxon>
        <taxon>50 kb inversion clade</taxon>
        <taxon>NPAAA clade</taxon>
        <taxon>Hologalegina</taxon>
        <taxon>IRL clade</taxon>
        <taxon>Trifolieae</taxon>
        <taxon>Medicago</taxon>
    </lineage>
</organism>
<dbReference type="EnsemblPlants" id="KEH41896">
    <property type="protein sequence ID" value="KEH41896"/>
    <property type="gene ID" value="MTR_1g057140"/>
</dbReference>